<evidence type="ECO:0000256" key="1">
    <source>
        <dbReference type="SAM" id="SignalP"/>
    </source>
</evidence>
<evidence type="ECO:0000313" key="3">
    <source>
        <dbReference type="Proteomes" id="UP001595833"/>
    </source>
</evidence>
<comment type="caution">
    <text evidence="2">The sequence shown here is derived from an EMBL/GenBank/DDBJ whole genome shotgun (WGS) entry which is preliminary data.</text>
</comment>
<feature type="chain" id="PRO_5046871470" evidence="1">
    <location>
        <begin position="29"/>
        <end position="132"/>
    </location>
</feature>
<dbReference type="EMBL" id="JBHSJB010000006">
    <property type="protein sequence ID" value="MFC5053537.1"/>
    <property type="molecule type" value="Genomic_DNA"/>
</dbReference>
<keyword evidence="1" id="KW-0732">Signal</keyword>
<dbReference type="Proteomes" id="UP001595833">
    <property type="component" value="Unassembled WGS sequence"/>
</dbReference>
<evidence type="ECO:0000313" key="2">
    <source>
        <dbReference type="EMBL" id="MFC5053537.1"/>
    </source>
</evidence>
<reference evidence="3" key="1">
    <citation type="journal article" date="2019" name="Int. J. Syst. Evol. Microbiol.">
        <title>The Global Catalogue of Microorganisms (GCM) 10K type strain sequencing project: providing services to taxonomists for standard genome sequencing and annotation.</title>
        <authorList>
            <consortium name="The Broad Institute Genomics Platform"/>
            <consortium name="The Broad Institute Genome Sequencing Center for Infectious Disease"/>
            <person name="Wu L."/>
            <person name="Ma J."/>
        </authorList>
    </citation>
    <scope>NUCLEOTIDE SEQUENCE [LARGE SCALE GENOMIC DNA]</scope>
    <source>
        <strain evidence="3">KCTC 12848</strain>
    </source>
</reference>
<dbReference type="RefSeq" id="WP_344039493.1">
    <property type="nucleotide sequence ID" value="NZ_BAAAKE010000016.1"/>
</dbReference>
<accession>A0ABV9XWF5</accession>
<protein>
    <submittedName>
        <fullName evidence="2">Uncharacterized protein</fullName>
    </submittedName>
</protein>
<organism evidence="2 3">
    <name type="scientific">Saccharothrix xinjiangensis</name>
    <dbReference type="NCBI Taxonomy" id="204798"/>
    <lineage>
        <taxon>Bacteria</taxon>
        <taxon>Bacillati</taxon>
        <taxon>Actinomycetota</taxon>
        <taxon>Actinomycetes</taxon>
        <taxon>Pseudonocardiales</taxon>
        <taxon>Pseudonocardiaceae</taxon>
        <taxon>Saccharothrix</taxon>
    </lineage>
</organism>
<proteinExistence type="predicted"/>
<sequence length="132" mass="13909">MFERLTVIVAATAFAAATAFGTAGTASATTIPDVSCINSDPLGVLNRLVCALKVTEQEPIALPDCVLTIGDILNSTKVLNGAELDLVEVTIEDVVLNLGVEDDLVFKQALADALNDLGIFYTDISMITLDCY</sequence>
<keyword evidence="3" id="KW-1185">Reference proteome</keyword>
<name>A0ABV9XWF5_9PSEU</name>
<feature type="signal peptide" evidence="1">
    <location>
        <begin position="1"/>
        <end position="28"/>
    </location>
</feature>
<gene>
    <name evidence="2" type="ORF">ACFPFM_07175</name>
</gene>